<dbReference type="EMBL" id="CP051672">
    <property type="protein sequence ID" value="QJE27464.1"/>
    <property type="molecule type" value="Genomic_DNA"/>
</dbReference>
<gene>
    <name evidence="2" type="ORF">GKD54_00040</name>
    <name evidence="1" type="ORF">GKD58_00040</name>
    <name evidence="3" type="ORF">HHO38_03545</name>
</gene>
<evidence type="ECO:0000313" key="5">
    <source>
        <dbReference type="Proteomes" id="UP000471216"/>
    </source>
</evidence>
<reference evidence="4 5" key="1">
    <citation type="journal article" date="2019" name="Nat. Med.">
        <title>A library of human gut bacterial isolates paired with longitudinal multiomics data enables mechanistic microbiome research.</title>
        <authorList>
            <person name="Poyet M."/>
            <person name="Groussin M."/>
            <person name="Gibbons S.M."/>
            <person name="Avila-Pacheco J."/>
            <person name="Jiang X."/>
            <person name="Kearney S.M."/>
            <person name="Perrotta A.R."/>
            <person name="Berdy B."/>
            <person name="Zhao S."/>
            <person name="Lieberman T.D."/>
            <person name="Swanson P.K."/>
            <person name="Smith M."/>
            <person name="Roesemann S."/>
            <person name="Alexander J.E."/>
            <person name="Rich S.A."/>
            <person name="Livny J."/>
            <person name="Vlamakis H."/>
            <person name="Clish C."/>
            <person name="Bullock K."/>
            <person name="Deik A."/>
            <person name="Scott J."/>
            <person name="Pierce K.A."/>
            <person name="Xavier R.J."/>
            <person name="Alm E.J."/>
        </authorList>
    </citation>
    <scope>NUCLEOTIDE SEQUENCE [LARGE SCALE GENOMIC DNA]</scope>
    <source>
        <strain evidence="2 5">BIOML-A10</strain>
        <strain evidence="1 4">BIOML-A11</strain>
    </source>
</reference>
<evidence type="ECO:0000313" key="2">
    <source>
        <dbReference type="EMBL" id="MRZ04631.1"/>
    </source>
</evidence>
<evidence type="ECO:0000313" key="6">
    <source>
        <dbReference type="Proteomes" id="UP000501982"/>
    </source>
</evidence>
<evidence type="ECO:0000313" key="4">
    <source>
        <dbReference type="Proteomes" id="UP000450599"/>
    </source>
</evidence>
<evidence type="ECO:0000313" key="1">
    <source>
        <dbReference type="EMBL" id="MRY82678.1"/>
    </source>
</evidence>
<dbReference type="EMBL" id="WKMW01000001">
    <property type="protein sequence ID" value="MRY82678.1"/>
    <property type="molecule type" value="Genomic_DNA"/>
</dbReference>
<dbReference type="RefSeq" id="WP_154398040.1">
    <property type="nucleotide sequence ID" value="NZ_CAJSZN010000002.1"/>
</dbReference>
<dbReference type="Proteomes" id="UP000501982">
    <property type="component" value="Chromosome"/>
</dbReference>
<sequence length="57" mass="6729">MARFEWPAPDIEWLDEQLTDRRIIRLISQSDTCPTTHDITGLYCLSDNQPRKQPNNK</sequence>
<dbReference type="AlphaFoldDB" id="A0A6I2NVN2"/>
<dbReference type="Proteomes" id="UP000471216">
    <property type="component" value="Unassembled WGS sequence"/>
</dbReference>
<name>A0A6I2NVN2_PARDI</name>
<dbReference type="Proteomes" id="UP000450599">
    <property type="component" value="Unassembled WGS sequence"/>
</dbReference>
<reference evidence="3 6" key="2">
    <citation type="submission" date="2020-04" db="EMBL/GenBank/DDBJ databases">
        <title>Complete Genomes and Methylome analysis of CBBP consortium that reverse antibiotic-induced susceptibility to vancomycin-resistant Enterococcus faecium infection.</title>
        <authorList>
            <person name="Fomenkov A."/>
            <person name="Zhang Z."/>
            <person name="Pamer E."/>
            <person name="Roberts R.J."/>
        </authorList>
    </citation>
    <scope>NUCLEOTIDE SEQUENCE [LARGE SCALE GENOMIC DNA]</scope>
    <source>
        <strain evidence="6">CBBP</strain>
        <strain evidence="3">CBBP-1</strain>
    </source>
</reference>
<organism evidence="2 5">
    <name type="scientific">Parabacteroides distasonis</name>
    <dbReference type="NCBI Taxonomy" id="823"/>
    <lineage>
        <taxon>Bacteria</taxon>
        <taxon>Pseudomonadati</taxon>
        <taxon>Bacteroidota</taxon>
        <taxon>Bacteroidia</taxon>
        <taxon>Bacteroidales</taxon>
        <taxon>Tannerellaceae</taxon>
        <taxon>Parabacteroides</taxon>
    </lineage>
</organism>
<proteinExistence type="predicted"/>
<dbReference type="GeneID" id="93047428"/>
<accession>A0A6I2NVN2</accession>
<protein>
    <submittedName>
        <fullName evidence="2">Uncharacterized protein</fullName>
    </submittedName>
</protein>
<dbReference type="EMBL" id="WKMX01000001">
    <property type="protein sequence ID" value="MRZ04631.1"/>
    <property type="molecule type" value="Genomic_DNA"/>
</dbReference>
<evidence type="ECO:0000313" key="3">
    <source>
        <dbReference type="EMBL" id="QJE27464.1"/>
    </source>
</evidence>